<dbReference type="GO" id="GO:0006281">
    <property type="term" value="P:DNA repair"/>
    <property type="evidence" value="ECO:0007669"/>
    <property type="project" value="InterPro"/>
</dbReference>
<name>A0A6J4VBH7_9BACT</name>
<dbReference type="EMBL" id="CADCWN010000161">
    <property type="protein sequence ID" value="CAA9571599.1"/>
    <property type="molecule type" value="Genomic_DNA"/>
</dbReference>
<proteinExistence type="predicted"/>
<dbReference type="Gene3D" id="3.30.1330.70">
    <property type="entry name" value="Holliday junction resolvase RusA"/>
    <property type="match status" value="1"/>
</dbReference>
<accession>A0A6J4VBH7</accession>
<dbReference type="InterPro" id="IPR008822">
    <property type="entry name" value="Endonuclease_RusA-like"/>
</dbReference>
<organism evidence="1">
    <name type="scientific">uncultured Thermomicrobiales bacterium</name>
    <dbReference type="NCBI Taxonomy" id="1645740"/>
    <lineage>
        <taxon>Bacteria</taxon>
        <taxon>Pseudomonadati</taxon>
        <taxon>Thermomicrobiota</taxon>
        <taxon>Thermomicrobia</taxon>
        <taxon>Thermomicrobiales</taxon>
        <taxon>environmental samples</taxon>
    </lineage>
</organism>
<dbReference type="AlphaFoldDB" id="A0A6J4VBH7"/>
<reference evidence="1" key="1">
    <citation type="submission" date="2020-02" db="EMBL/GenBank/DDBJ databases">
        <authorList>
            <person name="Meier V. D."/>
        </authorList>
    </citation>
    <scope>NUCLEOTIDE SEQUENCE</scope>
    <source>
        <strain evidence="1">AVDCRST_MAG18</strain>
    </source>
</reference>
<gene>
    <name evidence="1" type="ORF">AVDCRST_MAG18-2036</name>
</gene>
<dbReference type="InterPro" id="IPR036614">
    <property type="entry name" value="RusA-like_sf"/>
</dbReference>
<dbReference type="GO" id="GO:0006310">
    <property type="term" value="P:DNA recombination"/>
    <property type="evidence" value="ECO:0007669"/>
    <property type="project" value="InterPro"/>
</dbReference>
<dbReference type="SUPFAM" id="SSF103084">
    <property type="entry name" value="Holliday junction resolvase RusA"/>
    <property type="match status" value="1"/>
</dbReference>
<dbReference type="Pfam" id="PF05866">
    <property type="entry name" value="RusA"/>
    <property type="match status" value="1"/>
</dbReference>
<evidence type="ECO:0000313" key="1">
    <source>
        <dbReference type="EMBL" id="CAA9571599.1"/>
    </source>
</evidence>
<protein>
    <submittedName>
        <fullName evidence="1">Endodeoxyribonuclease RusA</fullName>
    </submittedName>
</protein>
<sequence>MRITLPLPPSVNNQYATVGNRRVLSKEAARFKRTVKQTFLGAIGDAALGAGERERLQAGFLGLYLDFYFATPLKRDLDGGLKITQDALCEALGLDDRRVVDIHLVKRIDPLRPRVEVELEAIAEWEFDQQYVFLGAAIPSEADEADEAAQAEAE</sequence>
<dbReference type="GO" id="GO:0000287">
    <property type="term" value="F:magnesium ion binding"/>
    <property type="evidence" value="ECO:0007669"/>
    <property type="project" value="InterPro"/>
</dbReference>